<dbReference type="InterPro" id="IPR055334">
    <property type="entry name" value="PEX8-like"/>
</dbReference>
<protein>
    <submittedName>
        <fullName evidence="1">711_t:CDS:1</fullName>
    </submittedName>
</protein>
<keyword evidence="2" id="KW-1185">Reference proteome</keyword>
<accession>A0A9N9D1H7</accession>
<dbReference type="Proteomes" id="UP000789572">
    <property type="component" value="Unassembled WGS sequence"/>
</dbReference>
<reference evidence="1" key="1">
    <citation type="submission" date="2021-06" db="EMBL/GenBank/DDBJ databases">
        <authorList>
            <person name="Kallberg Y."/>
            <person name="Tangrot J."/>
            <person name="Rosling A."/>
        </authorList>
    </citation>
    <scope>NUCLEOTIDE SEQUENCE</scope>
    <source>
        <strain evidence="1">IA702</strain>
    </source>
</reference>
<dbReference type="PANTHER" id="PTHR39214:SF1">
    <property type="entry name" value="MICROBODY (PEROXISOME) BIOGENESIS PROTEIN PEROXIN 8 (EUROFUNG)"/>
    <property type="match status" value="1"/>
</dbReference>
<comment type="caution">
    <text evidence="1">The sequence shown here is derived from an EMBL/GenBank/DDBJ whole genome shotgun (WGS) entry which is preliminary data.</text>
</comment>
<sequence>MNGGSNNVNNITQQVFSGPYASVARLLLKPSSSLASLLFVIEEFIQSEAESFAFSFDPSLQLFYIFTKVTTSVLIGKEYEHKKKIQWIRNVVSNNGLIGIVVTAGVLRACHIVKELTREGVPRKLVKEIENFFLTGLDHAINKTNGQEEMQDVLVYLCSEIIPSIPYQQLAKLKSKETLLQTTLTVMLTSKRCFQNLDFIMRTTSNLKSSANKDWQHLRDLEQSVMIKSMKNISKIAACLIVYLSKDDIKATIQRLYDFTARLWEEWEKCPLSENSDENSADDDINEGLKLLWYILKIFLFSITMVCKSIFDESLIRCEACGLLEYQHMLLLYSNVYFITSKFGLYGFSVYQIVWFGVLSQLMESDDACNLIMQQLKPSNGTTPAQKSKVAYYFLVIEQLMKVLDNDVVGEVLIYLKLYLMDKTDLYLFESAHAVMMSIFANQKAMMIEITPFYCDLLLDNYPDLLSAHQWRLTFGTMMRSLSEADDALVWYCLSKLVAKIQSIPVTTSSQAVIESDAESKKAPNANTEETQSVSLHGRSHILLILIDQIKTVNLIFQQTLLTTVKEFIGQVPDGSEKKLLLKAVYDSLSLGLDYTKKEAGVKWWLNESQELTSKL</sequence>
<organism evidence="1 2">
    <name type="scientific">Paraglomus occultum</name>
    <dbReference type="NCBI Taxonomy" id="144539"/>
    <lineage>
        <taxon>Eukaryota</taxon>
        <taxon>Fungi</taxon>
        <taxon>Fungi incertae sedis</taxon>
        <taxon>Mucoromycota</taxon>
        <taxon>Glomeromycotina</taxon>
        <taxon>Glomeromycetes</taxon>
        <taxon>Paraglomerales</taxon>
        <taxon>Paraglomeraceae</taxon>
        <taxon>Paraglomus</taxon>
    </lineage>
</organism>
<dbReference type="PANTHER" id="PTHR39214">
    <property type="entry name" value="MICROBODY (PEROXISOME) BIOGENESIS PROTEIN PEROXIN 8 (EUROFUNG)"/>
    <property type="match status" value="1"/>
</dbReference>
<dbReference type="OrthoDB" id="2357318at2759"/>
<gene>
    <name evidence="1" type="ORF">POCULU_LOCUS8363</name>
</gene>
<dbReference type="EMBL" id="CAJVPJ010002374">
    <property type="protein sequence ID" value="CAG8619825.1"/>
    <property type="molecule type" value="Genomic_DNA"/>
</dbReference>
<name>A0A9N9D1H7_9GLOM</name>
<dbReference type="AlphaFoldDB" id="A0A9N9D1H7"/>
<evidence type="ECO:0000313" key="2">
    <source>
        <dbReference type="Proteomes" id="UP000789572"/>
    </source>
</evidence>
<evidence type="ECO:0000313" key="1">
    <source>
        <dbReference type="EMBL" id="CAG8619825.1"/>
    </source>
</evidence>
<proteinExistence type="predicted"/>